<dbReference type="CDD" id="cd05399">
    <property type="entry name" value="NT_Rel-Spo_like"/>
    <property type="match status" value="1"/>
</dbReference>
<dbReference type="CDD" id="cd01668">
    <property type="entry name" value="TGS_RSH"/>
    <property type="match status" value="1"/>
</dbReference>
<comment type="similarity">
    <text evidence="6">Belongs to the relA/spoT family.</text>
</comment>
<dbReference type="EMBL" id="JABBNT010000002">
    <property type="protein sequence ID" value="NMM44451.1"/>
    <property type="molecule type" value="Genomic_DNA"/>
</dbReference>
<evidence type="ECO:0000259" key="9">
    <source>
        <dbReference type="PROSITE" id="PS51880"/>
    </source>
</evidence>
<dbReference type="PROSITE" id="PS51831">
    <property type="entry name" value="HD"/>
    <property type="match status" value="1"/>
</dbReference>
<sequence length="727" mass="81450">MMRQYELVERVRAYDPGADEDALNKAYVFTVKWHGSQTRASGDPYFSHPVEVAGLLSDKRLDCASIITGLLHDTVEDTDVTVDMIKETFGGEIAALVDGVTKLSQLELQSDRTKQAENFRKLVLAMSQDIRVLIVKLADRLHNMRTLHFIKSPEKRRRIARETMDIYVPLTERIGIRDWQEELEDIAFQELNPDARASIVARLAFLEESGGDIVDRIKDTLIQELAKHGLTAEISGRRKKPYSIWRKMQRQNIGFEQLSDIMAFRVIVGSVEQCYQALGVLHGLYSMVPGRFKDYISLPKPNGYRSIHTGVIGPENRRIEIQIRTRDMHEIAELGVAAHWRYKEKGGSAKEPGDAEGGSRKGLTEGRQYRWLRELLEILENASGPEDFLEHTKMEMFSDQVFIFTPKGDLHALPRGSCPVDFAYAVHTDIGNRCTAARVNGRLVPLRTELRNGDQVEIITSKAQTPSPAWENFVVTGKARACIRRFIRSVQREQYIRLGKEILDRAFKAEGYDATEKALKGIAQRFDAETGEDVQVAVGEGRVSAREVLIACYPGVKEKEKDKTVPKRKAPGQIDPTAGGAIPIRGLIPHMAIHFARCCHPLPGDRIIGIVTTGKGVTIHNMDCPTLENFSDMPERWLDVSWDAEAVDGTAFTGRVRTVLLNEPGALAEVTAVIGREGGNISNLKFTSRSVDFFEMLIDIEVTTAKQLNNILAALRASRHVNSVERA</sequence>
<evidence type="ECO:0000256" key="2">
    <source>
        <dbReference type="ARBA" id="ARBA00014315"/>
    </source>
</evidence>
<feature type="domain" description="ACT" evidence="7">
    <location>
        <begin position="655"/>
        <end position="727"/>
    </location>
</feature>
<dbReference type="AlphaFoldDB" id="A0A7Y0HE33"/>
<evidence type="ECO:0000256" key="5">
    <source>
        <dbReference type="ARBA" id="ARBA00048244"/>
    </source>
</evidence>
<evidence type="ECO:0000256" key="4">
    <source>
        <dbReference type="ARBA" id="ARBA00032407"/>
    </source>
</evidence>
<dbReference type="InterPro" id="IPR007685">
    <property type="entry name" value="RelA_SpoT"/>
</dbReference>
<dbReference type="GO" id="GO:0008728">
    <property type="term" value="F:GTP diphosphokinase activity"/>
    <property type="evidence" value="ECO:0007669"/>
    <property type="project" value="UniProtKB-EC"/>
</dbReference>
<dbReference type="SMART" id="SM00954">
    <property type="entry name" value="RelA_SpoT"/>
    <property type="match status" value="1"/>
</dbReference>
<evidence type="ECO:0000259" key="8">
    <source>
        <dbReference type="PROSITE" id="PS51831"/>
    </source>
</evidence>
<evidence type="ECO:0000256" key="6">
    <source>
        <dbReference type="RuleBase" id="RU003847"/>
    </source>
</evidence>
<name>A0A7Y0HE33_9PROT</name>
<dbReference type="GO" id="GO:0042594">
    <property type="term" value="P:response to starvation"/>
    <property type="evidence" value="ECO:0007669"/>
    <property type="project" value="TreeGrafter"/>
</dbReference>
<dbReference type="PANTHER" id="PTHR21262">
    <property type="entry name" value="GUANOSINE-3',5'-BIS DIPHOSPHATE 3'-PYROPHOSPHOHYDROLASE"/>
    <property type="match status" value="1"/>
</dbReference>
<feature type="domain" description="HD" evidence="8">
    <location>
        <begin position="45"/>
        <end position="144"/>
    </location>
</feature>
<evidence type="ECO:0000313" key="10">
    <source>
        <dbReference type="EMBL" id="NMM44451.1"/>
    </source>
</evidence>
<dbReference type="RefSeq" id="WP_169624735.1">
    <property type="nucleotide sequence ID" value="NZ_JABBNT010000002.1"/>
</dbReference>
<dbReference type="PROSITE" id="PS51880">
    <property type="entry name" value="TGS"/>
    <property type="match status" value="1"/>
</dbReference>
<dbReference type="InterPro" id="IPR002912">
    <property type="entry name" value="ACT_dom"/>
</dbReference>
<dbReference type="InterPro" id="IPR003607">
    <property type="entry name" value="HD/PDEase_dom"/>
</dbReference>
<dbReference type="InterPro" id="IPR045865">
    <property type="entry name" value="ACT-like_dom_sf"/>
</dbReference>
<protein>
    <recommendedName>
        <fullName evidence="2">GTP pyrophosphokinase rsh</fullName>
        <ecNumber evidence="1">2.7.6.5</ecNumber>
    </recommendedName>
    <alternativeName>
        <fullName evidence="4">(p)ppGpp synthase</fullName>
    </alternativeName>
    <alternativeName>
        <fullName evidence="3">ATP:GTP 3'-pyrophosphotransferase</fullName>
    </alternativeName>
</protein>
<feature type="domain" description="TGS" evidence="9">
    <location>
        <begin position="399"/>
        <end position="460"/>
    </location>
</feature>
<dbReference type="GO" id="GO:0008893">
    <property type="term" value="F:guanosine-3',5'-bis(diphosphate) 3'-diphosphatase activity"/>
    <property type="evidence" value="ECO:0007669"/>
    <property type="project" value="TreeGrafter"/>
</dbReference>
<dbReference type="Gene3D" id="3.10.20.30">
    <property type="match status" value="1"/>
</dbReference>
<reference evidence="10 11" key="1">
    <citation type="submission" date="2020-04" db="EMBL/GenBank/DDBJ databases">
        <title>Rhodospirillaceae bacterium KN72 isolated from deep sea.</title>
        <authorList>
            <person name="Zhang D.-C."/>
        </authorList>
    </citation>
    <scope>NUCLEOTIDE SEQUENCE [LARGE SCALE GENOMIC DNA]</scope>
    <source>
        <strain evidence="10 11">KN72</strain>
    </source>
</reference>
<organism evidence="10 11">
    <name type="scientific">Pacificispira spongiicola</name>
    <dbReference type="NCBI Taxonomy" id="2729598"/>
    <lineage>
        <taxon>Bacteria</taxon>
        <taxon>Pseudomonadati</taxon>
        <taxon>Pseudomonadota</taxon>
        <taxon>Alphaproteobacteria</taxon>
        <taxon>Rhodospirillales</taxon>
        <taxon>Rhodospirillaceae</taxon>
        <taxon>Pacificispira</taxon>
    </lineage>
</organism>
<dbReference type="GO" id="GO:0015969">
    <property type="term" value="P:guanosine tetraphosphate metabolic process"/>
    <property type="evidence" value="ECO:0007669"/>
    <property type="project" value="InterPro"/>
</dbReference>
<dbReference type="InterPro" id="IPR043519">
    <property type="entry name" value="NT_sf"/>
</dbReference>
<dbReference type="SMART" id="SM00471">
    <property type="entry name" value="HDc"/>
    <property type="match status" value="1"/>
</dbReference>
<dbReference type="FunFam" id="3.10.20.30:FF:000002">
    <property type="entry name" value="GTP pyrophosphokinase (RelA/SpoT)"/>
    <property type="match status" value="1"/>
</dbReference>
<dbReference type="Proteomes" id="UP000539372">
    <property type="component" value="Unassembled WGS sequence"/>
</dbReference>
<evidence type="ECO:0000313" key="11">
    <source>
        <dbReference type="Proteomes" id="UP000539372"/>
    </source>
</evidence>
<gene>
    <name evidence="10" type="ORF">HH303_08165</name>
</gene>
<dbReference type="Pfam" id="PF02824">
    <property type="entry name" value="TGS"/>
    <property type="match status" value="1"/>
</dbReference>
<dbReference type="InterPro" id="IPR004095">
    <property type="entry name" value="TGS"/>
</dbReference>
<evidence type="ECO:0000259" key="7">
    <source>
        <dbReference type="PROSITE" id="PS51671"/>
    </source>
</evidence>
<evidence type="ECO:0000256" key="1">
    <source>
        <dbReference type="ARBA" id="ARBA00013251"/>
    </source>
</evidence>
<dbReference type="InterPro" id="IPR045600">
    <property type="entry name" value="RelA/SpoT_AH_RIS"/>
</dbReference>
<dbReference type="GO" id="GO:0005886">
    <property type="term" value="C:plasma membrane"/>
    <property type="evidence" value="ECO:0007669"/>
    <property type="project" value="TreeGrafter"/>
</dbReference>
<dbReference type="EC" id="2.7.6.5" evidence="1"/>
<dbReference type="FunFam" id="3.30.460.10:FF:000001">
    <property type="entry name" value="GTP pyrophosphokinase RelA"/>
    <property type="match status" value="1"/>
</dbReference>
<keyword evidence="11" id="KW-1185">Reference proteome</keyword>
<dbReference type="Pfam" id="PF04607">
    <property type="entry name" value="RelA_SpoT"/>
    <property type="match status" value="1"/>
</dbReference>
<dbReference type="Gene3D" id="1.10.3210.10">
    <property type="entry name" value="Hypothetical protein af1432"/>
    <property type="match status" value="1"/>
</dbReference>
<dbReference type="Gene3D" id="3.30.70.260">
    <property type="match status" value="1"/>
</dbReference>
<dbReference type="InterPro" id="IPR012675">
    <property type="entry name" value="Beta-grasp_dom_sf"/>
</dbReference>
<dbReference type="PROSITE" id="PS51671">
    <property type="entry name" value="ACT"/>
    <property type="match status" value="1"/>
</dbReference>
<comment type="catalytic activity">
    <reaction evidence="5">
        <text>GTP + ATP = guanosine 3'-diphosphate 5'-triphosphate + AMP</text>
        <dbReference type="Rhea" id="RHEA:22088"/>
        <dbReference type="ChEBI" id="CHEBI:30616"/>
        <dbReference type="ChEBI" id="CHEBI:37565"/>
        <dbReference type="ChEBI" id="CHEBI:142410"/>
        <dbReference type="ChEBI" id="CHEBI:456215"/>
        <dbReference type="EC" id="2.7.6.5"/>
    </reaction>
</comment>
<dbReference type="SUPFAM" id="SSF55021">
    <property type="entry name" value="ACT-like"/>
    <property type="match status" value="1"/>
</dbReference>
<dbReference type="CDD" id="cd04876">
    <property type="entry name" value="ACT_RelA-SpoT"/>
    <property type="match status" value="1"/>
</dbReference>
<dbReference type="NCBIfam" id="TIGR00691">
    <property type="entry name" value="spoT_relA"/>
    <property type="match status" value="1"/>
</dbReference>
<dbReference type="InterPro" id="IPR012676">
    <property type="entry name" value="TGS-like"/>
</dbReference>
<dbReference type="SUPFAM" id="SSF109604">
    <property type="entry name" value="HD-domain/PDEase-like"/>
    <property type="match status" value="1"/>
</dbReference>
<dbReference type="SUPFAM" id="SSF81301">
    <property type="entry name" value="Nucleotidyltransferase"/>
    <property type="match status" value="1"/>
</dbReference>
<dbReference type="SUPFAM" id="SSF81271">
    <property type="entry name" value="TGS-like"/>
    <property type="match status" value="1"/>
</dbReference>
<comment type="caution">
    <text evidence="10">The sequence shown here is derived from an EMBL/GenBank/DDBJ whole genome shotgun (WGS) entry which is preliminary data.</text>
</comment>
<dbReference type="CDD" id="cd00077">
    <property type="entry name" value="HDc"/>
    <property type="match status" value="1"/>
</dbReference>
<dbReference type="Gene3D" id="3.30.460.10">
    <property type="entry name" value="Beta Polymerase, domain 2"/>
    <property type="match status" value="1"/>
</dbReference>
<keyword evidence="10" id="KW-0378">Hydrolase</keyword>
<evidence type="ECO:0000256" key="3">
    <source>
        <dbReference type="ARBA" id="ARBA00029754"/>
    </source>
</evidence>
<dbReference type="Pfam" id="PF19296">
    <property type="entry name" value="RelA_AH_RIS"/>
    <property type="match status" value="1"/>
</dbReference>
<dbReference type="FunFam" id="1.10.3210.10:FF:000001">
    <property type="entry name" value="GTP pyrophosphokinase RelA"/>
    <property type="match status" value="1"/>
</dbReference>
<accession>A0A7Y0HE33</accession>
<dbReference type="Pfam" id="PF13328">
    <property type="entry name" value="HD_4"/>
    <property type="match status" value="1"/>
</dbReference>
<comment type="function">
    <text evidence="6">In eubacteria ppGpp (guanosine 3'-diphosphate 5'-diphosphate) is a mediator of the stringent response that coordinates a variety of cellular activities in response to changes in nutritional abundance.</text>
</comment>
<dbReference type="GO" id="GO:0015949">
    <property type="term" value="P:nucleobase-containing small molecule interconversion"/>
    <property type="evidence" value="ECO:0007669"/>
    <property type="project" value="UniProtKB-ARBA"/>
</dbReference>
<dbReference type="InterPro" id="IPR033655">
    <property type="entry name" value="TGS_RelA/SpoT"/>
</dbReference>
<dbReference type="Pfam" id="PF13291">
    <property type="entry name" value="ACT_4"/>
    <property type="match status" value="1"/>
</dbReference>
<dbReference type="InterPro" id="IPR006674">
    <property type="entry name" value="HD_domain"/>
</dbReference>
<dbReference type="PANTHER" id="PTHR21262:SF36">
    <property type="entry name" value="BIFUNCTIONAL (P)PPGPP SYNTHASE_HYDROLASE SPOT"/>
    <property type="match status" value="1"/>
</dbReference>
<dbReference type="InterPro" id="IPR004811">
    <property type="entry name" value="RelA/Spo_fam"/>
</dbReference>
<proteinExistence type="inferred from homology"/>